<dbReference type="InterPro" id="IPR003593">
    <property type="entry name" value="AAA+_ATPase"/>
</dbReference>
<proteinExistence type="inferred from homology"/>
<name>A0ABW8AR87_9ACTN</name>
<sequence length="267" mass="28906">MTDTRSDAVPSPVQPPRKPTVIVDDVHITYKVYATGRKANAGDSAGGHGLLKRRSPSMRRAEYVHAVRGISFTAYEGDAIGVVGSNGSGKSTLLKAIAGLIPANQGAIYAEDNPTLLGVNAAIINDLSGERNVILGGLALGMSREEVLRKYDDIVAFSGLKPRFLDLPMRTYSSGMAARLRFAIAASVEHRVLMVDEALAVGDKGFQKRSEQRIRELREKAGTVFLVSHSLPPIQKTCNRVLWVEEGLLRMDGPVDEVLEAYTEFTG</sequence>
<dbReference type="Proteomes" id="UP001612915">
    <property type="component" value="Unassembled WGS sequence"/>
</dbReference>
<dbReference type="CDD" id="cd03220">
    <property type="entry name" value="ABC_KpsT_Wzt"/>
    <property type="match status" value="1"/>
</dbReference>
<dbReference type="SUPFAM" id="SSF52540">
    <property type="entry name" value="P-loop containing nucleoside triphosphate hydrolases"/>
    <property type="match status" value="1"/>
</dbReference>
<dbReference type="InterPro" id="IPR015860">
    <property type="entry name" value="ABC_transpr_TagH-like"/>
</dbReference>
<dbReference type="PROSITE" id="PS00211">
    <property type="entry name" value="ABC_TRANSPORTER_1"/>
    <property type="match status" value="1"/>
</dbReference>
<evidence type="ECO:0000256" key="3">
    <source>
        <dbReference type="ARBA" id="ARBA00022741"/>
    </source>
</evidence>
<reference evidence="6 7" key="1">
    <citation type="submission" date="2024-10" db="EMBL/GenBank/DDBJ databases">
        <title>The Natural Products Discovery Center: Release of the First 8490 Sequenced Strains for Exploring Actinobacteria Biosynthetic Diversity.</title>
        <authorList>
            <person name="Kalkreuter E."/>
            <person name="Kautsar S.A."/>
            <person name="Yang D."/>
            <person name="Bader C.D."/>
            <person name="Teijaro C.N."/>
            <person name="Fluegel L."/>
            <person name="Davis C.M."/>
            <person name="Simpson J.R."/>
            <person name="Lauterbach L."/>
            <person name="Steele A.D."/>
            <person name="Gui C."/>
            <person name="Meng S."/>
            <person name="Li G."/>
            <person name="Viehrig K."/>
            <person name="Ye F."/>
            <person name="Su P."/>
            <person name="Kiefer A.F."/>
            <person name="Nichols A."/>
            <person name="Cepeda A.J."/>
            <person name="Yan W."/>
            <person name="Fan B."/>
            <person name="Jiang Y."/>
            <person name="Adhikari A."/>
            <person name="Zheng C.-J."/>
            <person name="Schuster L."/>
            <person name="Cowan T.M."/>
            <person name="Smanski M.J."/>
            <person name="Chevrette M.G."/>
            <person name="De Carvalho L.P.S."/>
            <person name="Shen B."/>
        </authorList>
    </citation>
    <scope>NUCLEOTIDE SEQUENCE [LARGE SCALE GENOMIC DNA]</scope>
    <source>
        <strain evidence="6 7">NPDC049639</strain>
    </source>
</reference>
<dbReference type="PANTHER" id="PTHR46743">
    <property type="entry name" value="TEICHOIC ACIDS EXPORT ATP-BINDING PROTEIN TAGH"/>
    <property type="match status" value="1"/>
</dbReference>
<dbReference type="EMBL" id="JBITLV010000005">
    <property type="protein sequence ID" value="MFI7588427.1"/>
    <property type="molecule type" value="Genomic_DNA"/>
</dbReference>
<keyword evidence="3" id="KW-0547">Nucleotide-binding</keyword>
<dbReference type="PANTHER" id="PTHR46743:SF2">
    <property type="entry name" value="TEICHOIC ACIDS EXPORT ATP-BINDING PROTEIN TAGH"/>
    <property type="match status" value="1"/>
</dbReference>
<keyword evidence="7" id="KW-1185">Reference proteome</keyword>
<evidence type="ECO:0000256" key="4">
    <source>
        <dbReference type="ARBA" id="ARBA00022840"/>
    </source>
</evidence>
<gene>
    <name evidence="6" type="ORF">ACIB24_15260</name>
</gene>
<evidence type="ECO:0000313" key="7">
    <source>
        <dbReference type="Proteomes" id="UP001612915"/>
    </source>
</evidence>
<dbReference type="Gene3D" id="3.40.50.300">
    <property type="entry name" value="P-loop containing nucleotide triphosphate hydrolases"/>
    <property type="match status" value="1"/>
</dbReference>
<dbReference type="RefSeq" id="WP_398282048.1">
    <property type="nucleotide sequence ID" value="NZ_JBITLV010000005.1"/>
</dbReference>
<evidence type="ECO:0000256" key="2">
    <source>
        <dbReference type="ARBA" id="ARBA00022448"/>
    </source>
</evidence>
<dbReference type="InterPro" id="IPR027417">
    <property type="entry name" value="P-loop_NTPase"/>
</dbReference>
<organism evidence="6 7">
    <name type="scientific">Spongisporangium articulatum</name>
    <dbReference type="NCBI Taxonomy" id="3362603"/>
    <lineage>
        <taxon>Bacteria</taxon>
        <taxon>Bacillati</taxon>
        <taxon>Actinomycetota</taxon>
        <taxon>Actinomycetes</taxon>
        <taxon>Kineosporiales</taxon>
        <taxon>Kineosporiaceae</taxon>
        <taxon>Spongisporangium</taxon>
    </lineage>
</organism>
<protein>
    <submittedName>
        <fullName evidence="6">ABC transporter ATP-binding protein</fullName>
    </submittedName>
</protein>
<keyword evidence="4 6" id="KW-0067">ATP-binding</keyword>
<dbReference type="InterPro" id="IPR017871">
    <property type="entry name" value="ABC_transporter-like_CS"/>
</dbReference>
<dbReference type="InterPro" id="IPR003439">
    <property type="entry name" value="ABC_transporter-like_ATP-bd"/>
</dbReference>
<keyword evidence="2" id="KW-0813">Transport</keyword>
<evidence type="ECO:0000256" key="1">
    <source>
        <dbReference type="ARBA" id="ARBA00005417"/>
    </source>
</evidence>
<comment type="caution">
    <text evidence="6">The sequence shown here is derived from an EMBL/GenBank/DDBJ whole genome shotgun (WGS) entry which is preliminary data.</text>
</comment>
<evidence type="ECO:0000259" key="5">
    <source>
        <dbReference type="PROSITE" id="PS50893"/>
    </source>
</evidence>
<dbReference type="SMART" id="SM00382">
    <property type="entry name" value="AAA"/>
    <property type="match status" value="1"/>
</dbReference>
<comment type="similarity">
    <text evidence="1">Belongs to the ABC transporter superfamily.</text>
</comment>
<dbReference type="Pfam" id="PF00005">
    <property type="entry name" value="ABC_tran"/>
    <property type="match status" value="1"/>
</dbReference>
<accession>A0ABW8AR87</accession>
<dbReference type="InterPro" id="IPR050683">
    <property type="entry name" value="Bact_Polysacc_Export_ATP-bd"/>
</dbReference>
<dbReference type="PROSITE" id="PS50893">
    <property type="entry name" value="ABC_TRANSPORTER_2"/>
    <property type="match status" value="1"/>
</dbReference>
<dbReference type="GO" id="GO:0005524">
    <property type="term" value="F:ATP binding"/>
    <property type="evidence" value="ECO:0007669"/>
    <property type="project" value="UniProtKB-KW"/>
</dbReference>
<feature type="domain" description="ABC transporter" evidence="5">
    <location>
        <begin position="51"/>
        <end position="265"/>
    </location>
</feature>
<evidence type="ECO:0000313" key="6">
    <source>
        <dbReference type="EMBL" id="MFI7588427.1"/>
    </source>
</evidence>